<protein>
    <submittedName>
        <fullName evidence="1">Uncharacterized protein</fullName>
    </submittedName>
</protein>
<accession>A0A2V0QMJ3</accession>
<evidence type="ECO:0000313" key="1">
    <source>
        <dbReference type="EMBL" id="GBH14104.1"/>
    </source>
</evidence>
<dbReference type="EMBL" id="BGJZ01000435">
    <property type="protein sequence ID" value="GBH14104.1"/>
    <property type="molecule type" value="Genomic_DNA"/>
</dbReference>
<dbReference type="Proteomes" id="UP000247480">
    <property type="component" value="Unassembled WGS sequence"/>
</dbReference>
<reference evidence="1 2" key="1">
    <citation type="submission" date="2018-04" db="EMBL/GenBank/DDBJ databases">
        <title>Draft genome sequence of Pseudomonas syringae pv. actinidiae biovar 1 strains isolated from kiwifruit in Kagawa prefecture.</title>
        <authorList>
            <person name="Tabuchi M."/>
            <person name="Saito M."/>
            <person name="Fujiwara S."/>
            <person name="Sasa N."/>
            <person name="Akimitsu K."/>
            <person name="Gomi K."/>
            <person name="Konishi-Sugita S."/>
            <person name="Hamano K."/>
            <person name="Kataoka I."/>
        </authorList>
    </citation>
    <scope>NUCLEOTIDE SEQUENCE [LARGE SCALE GENOMIC DNA]</scope>
    <source>
        <strain evidence="1 2">MAFF212206</strain>
    </source>
</reference>
<proteinExistence type="predicted"/>
<gene>
    <name evidence="1" type="ORF">KPSA1_07603</name>
</gene>
<organism evidence="1 2">
    <name type="scientific">Pseudomonas syringae pv. actinidiae</name>
    <dbReference type="NCBI Taxonomy" id="103796"/>
    <lineage>
        <taxon>Bacteria</taxon>
        <taxon>Pseudomonadati</taxon>
        <taxon>Pseudomonadota</taxon>
        <taxon>Gammaproteobacteria</taxon>
        <taxon>Pseudomonadales</taxon>
        <taxon>Pseudomonadaceae</taxon>
        <taxon>Pseudomonas</taxon>
        <taxon>Pseudomonas syringae</taxon>
    </lineage>
</organism>
<dbReference type="AlphaFoldDB" id="A0A2V0QMJ3"/>
<name>A0A2V0QMJ3_PSESF</name>
<sequence length="42" mass="4777">MPGKGGVRPELCIFILSQRIKYFHHARYVVIWAGSVPPKQVP</sequence>
<evidence type="ECO:0000313" key="2">
    <source>
        <dbReference type="Proteomes" id="UP000247480"/>
    </source>
</evidence>
<comment type="caution">
    <text evidence="1">The sequence shown here is derived from an EMBL/GenBank/DDBJ whole genome shotgun (WGS) entry which is preliminary data.</text>
</comment>